<dbReference type="InterPro" id="IPR036909">
    <property type="entry name" value="Cyt_c-like_dom_sf"/>
</dbReference>
<protein>
    <submittedName>
        <fullName evidence="8">C-type cytochrome</fullName>
    </submittedName>
</protein>
<accession>A0ABV9EUE9</accession>
<name>A0ABV9EUE9_9SPHN</name>
<keyword evidence="9" id="KW-1185">Reference proteome</keyword>
<keyword evidence="3 6" id="KW-0479">Metal-binding</keyword>
<evidence type="ECO:0000256" key="1">
    <source>
        <dbReference type="ARBA" id="ARBA00022448"/>
    </source>
</evidence>
<evidence type="ECO:0000313" key="8">
    <source>
        <dbReference type="EMBL" id="MFC4592778.1"/>
    </source>
</evidence>
<evidence type="ECO:0000256" key="3">
    <source>
        <dbReference type="ARBA" id="ARBA00022723"/>
    </source>
</evidence>
<sequence>MSRTRWLMTGLCVAGAAGALWSFSWFAGQLYPHATAGDLAYKPADDMPPRVDMASVQRDWPASLGDPGDGNRLIAYHREMRGKAPMPSASTGPVAAAPAVDLGTLLVGADAAAGKAKTQLCASCHDFTQGGPNRIGPNLWGVVGRPVGSHAGFAYSPAMKAHGGSWTYDKLFEFLASPGRDVPGTKMSFAGLRRPEDRAALIKYLATLGNGAPSMPKPKALASTAQ</sequence>
<keyword evidence="5 6" id="KW-0408">Iron</keyword>
<evidence type="ECO:0000259" key="7">
    <source>
        <dbReference type="PROSITE" id="PS51007"/>
    </source>
</evidence>
<feature type="domain" description="Cytochrome c" evidence="7">
    <location>
        <begin position="109"/>
        <end position="209"/>
    </location>
</feature>
<dbReference type="Gene3D" id="1.10.760.10">
    <property type="entry name" value="Cytochrome c-like domain"/>
    <property type="match status" value="1"/>
</dbReference>
<evidence type="ECO:0000256" key="4">
    <source>
        <dbReference type="ARBA" id="ARBA00022982"/>
    </source>
</evidence>
<evidence type="ECO:0000256" key="2">
    <source>
        <dbReference type="ARBA" id="ARBA00022617"/>
    </source>
</evidence>
<dbReference type="EMBL" id="JBHSFZ010000001">
    <property type="protein sequence ID" value="MFC4592778.1"/>
    <property type="molecule type" value="Genomic_DNA"/>
</dbReference>
<comment type="caution">
    <text evidence="8">The sequence shown here is derived from an EMBL/GenBank/DDBJ whole genome shotgun (WGS) entry which is preliminary data.</text>
</comment>
<keyword evidence="1" id="KW-0813">Transport</keyword>
<evidence type="ECO:0000256" key="5">
    <source>
        <dbReference type="ARBA" id="ARBA00023004"/>
    </source>
</evidence>
<proteinExistence type="predicted"/>
<dbReference type="PRINTS" id="PR00604">
    <property type="entry name" value="CYTCHRMECIAB"/>
</dbReference>
<dbReference type="Proteomes" id="UP001595957">
    <property type="component" value="Unassembled WGS sequence"/>
</dbReference>
<keyword evidence="4" id="KW-0249">Electron transport</keyword>
<dbReference type="PANTHER" id="PTHR11961">
    <property type="entry name" value="CYTOCHROME C"/>
    <property type="match status" value="1"/>
</dbReference>
<reference evidence="9" key="1">
    <citation type="journal article" date="2019" name="Int. J. Syst. Evol. Microbiol.">
        <title>The Global Catalogue of Microorganisms (GCM) 10K type strain sequencing project: providing services to taxonomists for standard genome sequencing and annotation.</title>
        <authorList>
            <consortium name="The Broad Institute Genomics Platform"/>
            <consortium name="The Broad Institute Genome Sequencing Center for Infectious Disease"/>
            <person name="Wu L."/>
            <person name="Ma J."/>
        </authorList>
    </citation>
    <scope>NUCLEOTIDE SEQUENCE [LARGE SCALE GENOMIC DNA]</scope>
    <source>
        <strain evidence="9">NBRC 103632</strain>
    </source>
</reference>
<dbReference type="SUPFAM" id="SSF46626">
    <property type="entry name" value="Cytochrome c"/>
    <property type="match status" value="1"/>
</dbReference>
<dbReference type="InterPro" id="IPR002327">
    <property type="entry name" value="Cyt_c_1A/1B"/>
</dbReference>
<organism evidence="8 9">
    <name type="scientific">Sphingobium tyrosinilyticum</name>
    <dbReference type="NCBI Taxonomy" id="2715436"/>
    <lineage>
        <taxon>Bacteria</taxon>
        <taxon>Pseudomonadati</taxon>
        <taxon>Pseudomonadota</taxon>
        <taxon>Alphaproteobacteria</taxon>
        <taxon>Sphingomonadales</taxon>
        <taxon>Sphingomonadaceae</taxon>
        <taxon>Sphingobium</taxon>
    </lineage>
</organism>
<dbReference type="InterPro" id="IPR009056">
    <property type="entry name" value="Cyt_c-like_dom"/>
</dbReference>
<keyword evidence="2 6" id="KW-0349">Heme</keyword>
<dbReference type="RefSeq" id="WP_380801812.1">
    <property type="nucleotide sequence ID" value="NZ_JBHSFZ010000001.1"/>
</dbReference>
<evidence type="ECO:0000313" key="9">
    <source>
        <dbReference type="Proteomes" id="UP001595957"/>
    </source>
</evidence>
<evidence type="ECO:0000256" key="6">
    <source>
        <dbReference type="PROSITE-ProRule" id="PRU00433"/>
    </source>
</evidence>
<dbReference type="PROSITE" id="PS51007">
    <property type="entry name" value="CYTC"/>
    <property type="match status" value="1"/>
</dbReference>
<gene>
    <name evidence="8" type="ORF">ACFO3E_01015</name>
</gene>